<protein>
    <submittedName>
        <fullName evidence="1">Uncharacterized protein</fullName>
    </submittedName>
</protein>
<gene>
    <name evidence="1" type="ORF">AAND1436_LOCUS4000</name>
</gene>
<dbReference type="AlphaFoldDB" id="A0A7S2F2P4"/>
<proteinExistence type="predicted"/>
<reference evidence="1" key="1">
    <citation type="submission" date="2021-01" db="EMBL/GenBank/DDBJ databases">
        <authorList>
            <person name="Corre E."/>
            <person name="Pelletier E."/>
            <person name="Niang G."/>
            <person name="Scheremetjew M."/>
            <person name="Finn R."/>
            <person name="Kale V."/>
            <person name="Holt S."/>
            <person name="Cochrane G."/>
            <person name="Meng A."/>
            <person name="Brown T."/>
            <person name="Cohen L."/>
        </authorList>
    </citation>
    <scope>NUCLEOTIDE SEQUENCE</scope>
    <source>
        <strain evidence="1">CCMP2222</strain>
    </source>
</reference>
<accession>A0A7S2F2P4</accession>
<name>A0A7S2F2P4_9DINO</name>
<dbReference type="EMBL" id="HBGQ01008071">
    <property type="protein sequence ID" value="CAD9369054.1"/>
    <property type="molecule type" value="Transcribed_RNA"/>
</dbReference>
<organism evidence="1">
    <name type="scientific">Alexandrium andersonii</name>
    <dbReference type="NCBI Taxonomy" id="327968"/>
    <lineage>
        <taxon>Eukaryota</taxon>
        <taxon>Sar</taxon>
        <taxon>Alveolata</taxon>
        <taxon>Dinophyceae</taxon>
        <taxon>Gonyaulacales</taxon>
        <taxon>Pyrocystaceae</taxon>
        <taxon>Alexandrium</taxon>
    </lineage>
</organism>
<sequence length="364" mass="41079">MQGMADFSPIAAIPTQTPQRAGEPYAYYHQITFTDTKATGLRMSACMAAMDAARTDLFALCDNTVQSFRKVGNPFTNLAIEMRPEIRMLQDDDGLLYTHPRSTGPILSWLRLEGEFGWPMFPLRNEEQNIYFVGKDKNRPKQSTLCTGRFQLAFTDTSGDTPVALTGDEWEQQLNTFMAKVKSDHSSDKLADRNLYKLYLSAGKPYMPAQFKKVSWRMGFGYVDIWKVLYHAKIPELLWDVNMIAGGDFAKLVEKEADPQALAVSLPKGMDMGAVYDVYCFLEEEKRKATYIFLPEGSSNYSDCVLACVALYDWSSKCPADGKTLRSEDLELITAAGRMYLIQYVTGGEMKTSKFVDMENLPRP</sequence>
<evidence type="ECO:0000313" key="1">
    <source>
        <dbReference type="EMBL" id="CAD9369054.1"/>
    </source>
</evidence>